<feature type="domain" description="Mycothiol-dependent maleylpyruvate isomerase metal-binding" evidence="1">
    <location>
        <begin position="14"/>
        <end position="104"/>
    </location>
</feature>
<name>A0A0B2B8G0_9ACTN</name>
<accession>A0A0B2B8G0</accession>
<evidence type="ECO:0000313" key="3">
    <source>
        <dbReference type="Proteomes" id="UP000230842"/>
    </source>
</evidence>
<dbReference type="GO" id="GO:0046872">
    <property type="term" value="F:metal ion binding"/>
    <property type="evidence" value="ECO:0007669"/>
    <property type="project" value="InterPro"/>
</dbReference>
<protein>
    <submittedName>
        <fullName evidence="2">Uncharacterized protein (TIGR03083 family)</fullName>
    </submittedName>
</protein>
<dbReference type="AlphaFoldDB" id="A0A0B2B8G0"/>
<evidence type="ECO:0000259" key="1">
    <source>
        <dbReference type="Pfam" id="PF11716"/>
    </source>
</evidence>
<dbReference type="SUPFAM" id="SSF109854">
    <property type="entry name" value="DinB/YfiT-like putative metalloenzymes"/>
    <property type="match status" value="1"/>
</dbReference>
<evidence type="ECO:0000313" key="2">
    <source>
        <dbReference type="EMBL" id="PJJ53437.1"/>
    </source>
</evidence>
<reference evidence="2 3" key="1">
    <citation type="submission" date="2017-11" db="EMBL/GenBank/DDBJ databases">
        <title>Genomic Encyclopedia of Archaeal and Bacterial Type Strains, Phase II (KMG-II): From Individual Species to Whole Genera.</title>
        <authorList>
            <person name="Goeker M."/>
        </authorList>
    </citation>
    <scope>NUCLEOTIDE SEQUENCE [LARGE SCALE GENOMIC DNA]</scope>
    <source>
        <strain evidence="2 3">DSM 27763</strain>
    </source>
</reference>
<dbReference type="InterPro" id="IPR024344">
    <property type="entry name" value="MDMPI_metal-binding"/>
</dbReference>
<dbReference type="OrthoDB" id="5178565at2"/>
<keyword evidence="3" id="KW-1185">Reference proteome</keyword>
<gene>
    <name evidence="2" type="ORF">CLV56_2926</name>
</gene>
<dbReference type="InterPro" id="IPR034660">
    <property type="entry name" value="DinB/YfiT-like"/>
</dbReference>
<dbReference type="InterPro" id="IPR017517">
    <property type="entry name" value="Maleyloyr_isom"/>
</dbReference>
<dbReference type="NCBIfam" id="TIGR03083">
    <property type="entry name" value="maleylpyruvate isomerase family mycothiol-dependent enzyme"/>
    <property type="match status" value="1"/>
</dbReference>
<comment type="caution">
    <text evidence="2">The sequence shown here is derived from an EMBL/GenBank/DDBJ whole genome shotgun (WGS) entry which is preliminary data.</text>
</comment>
<dbReference type="EMBL" id="PGEZ01000002">
    <property type="protein sequence ID" value="PJJ53437.1"/>
    <property type="molecule type" value="Genomic_DNA"/>
</dbReference>
<proteinExistence type="predicted"/>
<dbReference type="Pfam" id="PF11716">
    <property type="entry name" value="MDMPI_N"/>
    <property type="match status" value="1"/>
</dbReference>
<dbReference type="RefSeq" id="WP_039361868.1">
    <property type="nucleotide sequence ID" value="NZ_PGEZ01000002.1"/>
</dbReference>
<organism evidence="2 3">
    <name type="scientific">Mumia flava</name>
    <dbReference type="NCBI Taxonomy" id="1348852"/>
    <lineage>
        <taxon>Bacteria</taxon>
        <taxon>Bacillati</taxon>
        <taxon>Actinomycetota</taxon>
        <taxon>Actinomycetes</taxon>
        <taxon>Propionibacteriales</taxon>
        <taxon>Nocardioidaceae</taxon>
        <taxon>Mumia</taxon>
    </lineage>
</organism>
<sequence length="218" mass="23922">MARADDDRLWDLARIERAALVKDLETLDAEQWRHATLCGRWDVEEVVAHLTASGSVGSWRWFRSMIGAGFRTDVHNQRRMEEHRGSDPAETLERFRAVVDSTTAPSSHTPAYLGEVVVHAQDIRRPLGLAHRPSVEASTPVAEFFVRQNFTVSSRTHAAGLRLSADDGPFEAGEGPLVTGSTLALVMGMAGRDAYLDELDGPGAALLRSQVRAAADHR</sequence>
<dbReference type="Proteomes" id="UP000230842">
    <property type="component" value="Unassembled WGS sequence"/>
</dbReference>
<dbReference type="Gene3D" id="1.20.120.450">
    <property type="entry name" value="dinb family like domain"/>
    <property type="match status" value="1"/>
</dbReference>